<proteinExistence type="predicted"/>
<dbReference type="AlphaFoldDB" id="A0A3B0Y9H9"/>
<name>A0A3B0Y9H9_9ZZZZ</name>
<keyword evidence="2" id="KW-1133">Transmembrane helix</keyword>
<protein>
    <recommendedName>
        <fullName evidence="4">SH3b domain-containing protein</fullName>
    </recommendedName>
</protein>
<dbReference type="NCBIfam" id="TIGR04211">
    <property type="entry name" value="SH3_and_anchor"/>
    <property type="match status" value="1"/>
</dbReference>
<dbReference type="EMBL" id="UOFL01000131">
    <property type="protein sequence ID" value="VAW77465.1"/>
    <property type="molecule type" value="Genomic_DNA"/>
</dbReference>
<keyword evidence="2" id="KW-0472">Membrane</keyword>
<dbReference type="Gene3D" id="2.30.30.40">
    <property type="entry name" value="SH3 Domains"/>
    <property type="match status" value="1"/>
</dbReference>
<keyword evidence="2" id="KW-0812">Transmembrane</keyword>
<accession>A0A3B0Y9H9</accession>
<gene>
    <name evidence="3" type="ORF">MNBD_GAMMA12-1467</name>
</gene>
<keyword evidence="1" id="KW-0732">Signal</keyword>
<feature type="transmembrane region" description="Helical" evidence="2">
    <location>
        <begin position="195"/>
        <end position="216"/>
    </location>
</feature>
<reference evidence="3" key="1">
    <citation type="submission" date="2018-06" db="EMBL/GenBank/DDBJ databases">
        <authorList>
            <person name="Zhirakovskaya E."/>
        </authorList>
    </citation>
    <scope>NUCLEOTIDE SEQUENCE</scope>
</reference>
<evidence type="ECO:0008006" key="4">
    <source>
        <dbReference type="Google" id="ProtNLM"/>
    </source>
</evidence>
<sequence length="225" mass="25130">MKITQIIIVTLLHTGAFIFSHSASALTLYATDKVRVPVRGGSSLSYKIIKMIPAGIPVKVIRKNRSTGYVLIQWAPNSRGWIAEKLLMTNKPAMLQLNNAGQKISSLKQQIIAMEQQNKSASTIHKIAKRESERVELLTAQLKSQNITLTKLVASTTGMAKQNKALLTKLDQTYQELKAAAEQTGSFKTSDSRKWFIWGSILTALAFFTGIGVTRIRWRRDNLWS</sequence>
<evidence type="ECO:0000313" key="3">
    <source>
        <dbReference type="EMBL" id="VAW77465.1"/>
    </source>
</evidence>
<dbReference type="InterPro" id="IPR016476">
    <property type="entry name" value="SH3_dom_pro"/>
</dbReference>
<organism evidence="3">
    <name type="scientific">hydrothermal vent metagenome</name>
    <dbReference type="NCBI Taxonomy" id="652676"/>
    <lineage>
        <taxon>unclassified sequences</taxon>
        <taxon>metagenomes</taxon>
        <taxon>ecological metagenomes</taxon>
    </lineage>
</organism>
<evidence type="ECO:0000256" key="1">
    <source>
        <dbReference type="ARBA" id="ARBA00022729"/>
    </source>
</evidence>
<evidence type="ECO:0000256" key="2">
    <source>
        <dbReference type="SAM" id="Phobius"/>
    </source>
</evidence>